<evidence type="ECO:0000313" key="9">
    <source>
        <dbReference type="Proteomes" id="UP000093309"/>
    </source>
</evidence>
<dbReference type="InterPro" id="IPR011035">
    <property type="entry name" value="Ribosomal_bL25/Gln-tRNA_synth"/>
</dbReference>
<dbReference type="PANTHER" id="PTHR33284:SF1">
    <property type="entry name" value="RIBOSOMAL PROTEIN L25_GLN-TRNA SYNTHETASE, ANTI-CODON-BINDING DOMAIN-CONTAINING PROTEIN"/>
    <property type="match status" value="1"/>
</dbReference>
<dbReference type="HAMAP" id="MF_01334">
    <property type="entry name" value="Ribosomal_bL25_CTC"/>
    <property type="match status" value="1"/>
</dbReference>
<evidence type="ECO:0000256" key="2">
    <source>
        <dbReference type="ARBA" id="ARBA00022884"/>
    </source>
</evidence>
<dbReference type="STRING" id="512399.A8709_11030"/>
<keyword evidence="1 5" id="KW-0699">rRNA-binding</keyword>
<dbReference type="InterPro" id="IPR020930">
    <property type="entry name" value="Ribosomal_uL5_bac-type"/>
</dbReference>
<sequence>MSNSIQLLDRTGKLKQIRKQGQIPAVVYSSRMKSEHVAVEEKVIRAALKSNAHAILEVILPSKKKHPVMIHQVQKDSLSGQLMHIDFLQINMKEKLDTVVAVHFRGEPVGTKEGGMLQIEMHEVMIRCMPNKLPSSLDVDISKLSIGDKLHVSDLDAGKDVEILTDPETILVTILAAQKLDETLEPAAEEPQADSNATVA</sequence>
<evidence type="ECO:0000256" key="1">
    <source>
        <dbReference type="ARBA" id="ARBA00022730"/>
    </source>
</evidence>
<dbReference type="RefSeq" id="WP_065852688.1">
    <property type="nucleotide sequence ID" value="NZ_LYPC01000016.1"/>
</dbReference>
<evidence type="ECO:0000256" key="4">
    <source>
        <dbReference type="ARBA" id="ARBA00023274"/>
    </source>
</evidence>
<evidence type="ECO:0000256" key="5">
    <source>
        <dbReference type="HAMAP-Rule" id="MF_01334"/>
    </source>
</evidence>
<feature type="domain" description="Large ribosomal subunit protein bL25 beta" evidence="7">
    <location>
        <begin position="95"/>
        <end position="177"/>
    </location>
</feature>
<dbReference type="Gene3D" id="2.40.240.10">
    <property type="entry name" value="Ribosomal Protein L25, Chain P"/>
    <property type="match status" value="1"/>
</dbReference>
<dbReference type="Pfam" id="PF01386">
    <property type="entry name" value="Ribosomal_L25p"/>
    <property type="match status" value="1"/>
</dbReference>
<dbReference type="CDD" id="cd00495">
    <property type="entry name" value="Ribosomal_L25_TL5_CTC"/>
    <property type="match status" value="1"/>
</dbReference>
<dbReference type="OrthoDB" id="9790002at2"/>
<comment type="caution">
    <text evidence="8">The sequence shown here is derived from an EMBL/GenBank/DDBJ whole genome shotgun (WGS) entry which is preliminary data.</text>
</comment>
<dbReference type="InterPro" id="IPR020056">
    <property type="entry name" value="Rbsml_bL25/Gln-tRNA_synth_N"/>
</dbReference>
<dbReference type="InterPro" id="IPR037121">
    <property type="entry name" value="Ribosomal_bL25_C"/>
</dbReference>
<comment type="similarity">
    <text evidence="5">Belongs to the bacterial ribosomal protein bL25 family. CTC subfamily.</text>
</comment>
<keyword evidence="3 5" id="KW-0689">Ribosomal protein</keyword>
<keyword evidence="2 5" id="KW-0694">RNA-binding</keyword>
<dbReference type="GO" id="GO:0006412">
    <property type="term" value="P:translation"/>
    <property type="evidence" value="ECO:0007669"/>
    <property type="project" value="UniProtKB-UniRule"/>
</dbReference>
<evidence type="ECO:0000259" key="6">
    <source>
        <dbReference type="Pfam" id="PF01386"/>
    </source>
</evidence>
<name>A0A1C1A2F9_9BACL</name>
<dbReference type="NCBIfam" id="TIGR00731">
    <property type="entry name" value="bL25_bact_ctc"/>
    <property type="match status" value="1"/>
</dbReference>
<dbReference type="AlphaFoldDB" id="A0A1C1A2F9"/>
<evidence type="ECO:0000313" key="8">
    <source>
        <dbReference type="EMBL" id="OCT14708.1"/>
    </source>
</evidence>
<organism evidence="8 9">
    <name type="scientific">Paenibacillus pectinilyticus</name>
    <dbReference type="NCBI Taxonomy" id="512399"/>
    <lineage>
        <taxon>Bacteria</taxon>
        <taxon>Bacillati</taxon>
        <taxon>Bacillota</taxon>
        <taxon>Bacilli</taxon>
        <taxon>Bacillales</taxon>
        <taxon>Paenibacillaceae</taxon>
        <taxon>Paenibacillus</taxon>
    </lineage>
</organism>
<comment type="subunit">
    <text evidence="5">Part of the 50S ribosomal subunit; part of the 5S rRNA/L5/L18/L25 subcomplex. Contacts the 5S rRNA. Binds to the 5S rRNA independently of L5 and L18.</text>
</comment>
<comment type="function">
    <text evidence="5">This is one of the proteins that binds to the 5S RNA in the ribosome where it forms part of the central protuberance.</text>
</comment>
<dbReference type="EMBL" id="LYPC01000016">
    <property type="protein sequence ID" value="OCT14708.1"/>
    <property type="molecule type" value="Genomic_DNA"/>
</dbReference>
<dbReference type="PANTHER" id="PTHR33284">
    <property type="entry name" value="RIBOSOMAL PROTEIN L25/GLN-TRNA SYNTHETASE, ANTI-CODON-BINDING DOMAIN-CONTAINING PROTEIN"/>
    <property type="match status" value="1"/>
</dbReference>
<dbReference type="Gene3D" id="2.170.120.20">
    <property type="entry name" value="Ribosomal protein L25, beta domain"/>
    <property type="match status" value="1"/>
</dbReference>
<reference evidence="9" key="1">
    <citation type="submission" date="2016-05" db="EMBL/GenBank/DDBJ databases">
        <title>Paenibacillus oryzae. sp. nov., isolated from the rice root.</title>
        <authorList>
            <person name="Zhang J."/>
            <person name="Zhang X."/>
        </authorList>
    </citation>
    <scope>NUCLEOTIDE SEQUENCE [LARGE SCALE GENOMIC DNA]</scope>
    <source>
        <strain evidence="9">KCTC13222</strain>
    </source>
</reference>
<dbReference type="Proteomes" id="UP000093309">
    <property type="component" value="Unassembled WGS sequence"/>
</dbReference>
<protein>
    <recommendedName>
        <fullName evidence="5">Large ribosomal subunit protein bL25</fullName>
    </recommendedName>
    <alternativeName>
        <fullName evidence="5">General stress protein CTC</fullName>
    </alternativeName>
</protein>
<dbReference type="InterPro" id="IPR001021">
    <property type="entry name" value="Ribosomal_bL25_long"/>
</dbReference>
<proteinExistence type="inferred from homology"/>
<gene>
    <name evidence="5" type="primary">rplY</name>
    <name evidence="5" type="synonym">ctc</name>
    <name evidence="8" type="ORF">A8709_11030</name>
</gene>
<dbReference type="Pfam" id="PF14693">
    <property type="entry name" value="Ribosomal_TL5_C"/>
    <property type="match status" value="1"/>
</dbReference>
<dbReference type="SUPFAM" id="SSF50715">
    <property type="entry name" value="Ribosomal protein L25-like"/>
    <property type="match status" value="1"/>
</dbReference>
<dbReference type="GO" id="GO:0003735">
    <property type="term" value="F:structural constituent of ribosome"/>
    <property type="evidence" value="ECO:0007669"/>
    <property type="project" value="InterPro"/>
</dbReference>
<keyword evidence="9" id="KW-1185">Reference proteome</keyword>
<keyword evidence="4 5" id="KW-0687">Ribonucleoprotein</keyword>
<dbReference type="GO" id="GO:0022625">
    <property type="term" value="C:cytosolic large ribosomal subunit"/>
    <property type="evidence" value="ECO:0007669"/>
    <property type="project" value="TreeGrafter"/>
</dbReference>
<evidence type="ECO:0000256" key="3">
    <source>
        <dbReference type="ARBA" id="ARBA00022980"/>
    </source>
</evidence>
<dbReference type="InterPro" id="IPR029751">
    <property type="entry name" value="Ribosomal_L25_dom"/>
</dbReference>
<feature type="domain" description="Large ribosomal subunit protein bL25 L25" evidence="6">
    <location>
        <begin position="11"/>
        <end position="87"/>
    </location>
</feature>
<dbReference type="GO" id="GO:0008097">
    <property type="term" value="F:5S rRNA binding"/>
    <property type="evidence" value="ECO:0007669"/>
    <property type="project" value="InterPro"/>
</dbReference>
<accession>A0A1C1A2F9</accession>
<dbReference type="InterPro" id="IPR020057">
    <property type="entry name" value="Ribosomal_bL25_b-dom"/>
</dbReference>
<evidence type="ECO:0000259" key="7">
    <source>
        <dbReference type="Pfam" id="PF14693"/>
    </source>
</evidence>